<keyword evidence="2" id="KW-1185">Reference proteome</keyword>
<evidence type="ECO:0000313" key="2">
    <source>
        <dbReference type="Proteomes" id="UP000784294"/>
    </source>
</evidence>
<dbReference type="AlphaFoldDB" id="A0A3S5B6Q8"/>
<gene>
    <name evidence="1" type="ORF">PXEA_LOCUS28806</name>
</gene>
<accession>A0A3S5B6Q8</accession>
<dbReference type="EMBL" id="CAAALY010249665">
    <property type="protein sequence ID" value="VEL35366.1"/>
    <property type="molecule type" value="Genomic_DNA"/>
</dbReference>
<name>A0A3S5B6Q8_9PLAT</name>
<sequence>MSFFPFSRPLHSRLSVHIRVRLNLAVSTAVLCGLWSGGQTDDLYVRSVAGRTGIFEDGGVFVCLVSSRERCKVWEGRHDCRYDDNRQTAANRAVQSCGFNCPPPQGILHFSTQIGICLPVDVIFVPSNIFGAEQAQIGRFALPIAMPQGWSPKKSVYSHLDIKKTFRGSTNQPWKALTLESESRWATESDRVDGQKGVESKGFGPDLLFLVRAKSSVRPQLARFFHMLEAV</sequence>
<proteinExistence type="predicted"/>
<dbReference type="Proteomes" id="UP000784294">
    <property type="component" value="Unassembled WGS sequence"/>
</dbReference>
<reference evidence="1" key="1">
    <citation type="submission" date="2018-11" db="EMBL/GenBank/DDBJ databases">
        <authorList>
            <consortium name="Pathogen Informatics"/>
        </authorList>
    </citation>
    <scope>NUCLEOTIDE SEQUENCE</scope>
</reference>
<organism evidence="1 2">
    <name type="scientific">Protopolystoma xenopodis</name>
    <dbReference type="NCBI Taxonomy" id="117903"/>
    <lineage>
        <taxon>Eukaryota</taxon>
        <taxon>Metazoa</taxon>
        <taxon>Spiralia</taxon>
        <taxon>Lophotrochozoa</taxon>
        <taxon>Platyhelminthes</taxon>
        <taxon>Monogenea</taxon>
        <taxon>Polyopisthocotylea</taxon>
        <taxon>Polystomatidea</taxon>
        <taxon>Polystomatidae</taxon>
        <taxon>Protopolystoma</taxon>
    </lineage>
</organism>
<protein>
    <submittedName>
        <fullName evidence="1">Uncharacterized protein</fullName>
    </submittedName>
</protein>
<evidence type="ECO:0000313" key="1">
    <source>
        <dbReference type="EMBL" id="VEL35366.1"/>
    </source>
</evidence>
<comment type="caution">
    <text evidence="1">The sequence shown here is derived from an EMBL/GenBank/DDBJ whole genome shotgun (WGS) entry which is preliminary data.</text>
</comment>